<keyword evidence="1" id="KW-0805">Transcription regulation</keyword>
<evidence type="ECO:0000256" key="3">
    <source>
        <dbReference type="ARBA" id="ARBA00023163"/>
    </source>
</evidence>
<dbReference type="InterPro" id="IPR001647">
    <property type="entry name" value="HTH_TetR"/>
</dbReference>
<reference evidence="6 7" key="1">
    <citation type="submission" date="2024-09" db="EMBL/GenBank/DDBJ databases">
        <authorList>
            <person name="Lee S.D."/>
        </authorList>
    </citation>
    <scope>NUCLEOTIDE SEQUENCE [LARGE SCALE GENOMIC DNA]</scope>
    <source>
        <strain evidence="6 7">N8-3</strain>
    </source>
</reference>
<protein>
    <submittedName>
        <fullName evidence="6">TetR/AcrR family transcriptional regulator</fullName>
    </submittedName>
</protein>
<evidence type="ECO:0000256" key="1">
    <source>
        <dbReference type="ARBA" id="ARBA00023015"/>
    </source>
</evidence>
<dbReference type="PANTHER" id="PTHR30055">
    <property type="entry name" value="HTH-TYPE TRANSCRIPTIONAL REGULATOR RUTR"/>
    <property type="match status" value="1"/>
</dbReference>
<dbReference type="InterPro" id="IPR036271">
    <property type="entry name" value="Tet_transcr_reg_TetR-rel_C_sf"/>
</dbReference>
<name>A0ABV6W257_9ACTN</name>
<evidence type="ECO:0000259" key="5">
    <source>
        <dbReference type="PROSITE" id="PS50977"/>
    </source>
</evidence>
<keyword evidence="7" id="KW-1185">Reference proteome</keyword>
<dbReference type="RefSeq" id="WP_380540189.1">
    <property type="nucleotide sequence ID" value="NZ_JBHFAB010000022.1"/>
</dbReference>
<dbReference type="PANTHER" id="PTHR30055:SF243">
    <property type="entry name" value="HTH-TYPE TRANSCRIPTIONAL REGULATOR RV1816"/>
    <property type="match status" value="1"/>
</dbReference>
<dbReference type="InterPro" id="IPR025996">
    <property type="entry name" value="MT1864/Rv1816-like_C"/>
</dbReference>
<evidence type="ECO:0000313" key="7">
    <source>
        <dbReference type="Proteomes" id="UP001592531"/>
    </source>
</evidence>
<evidence type="ECO:0000313" key="6">
    <source>
        <dbReference type="EMBL" id="MFC1419931.1"/>
    </source>
</evidence>
<dbReference type="Gene3D" id="1.10.357.10">
    <property type="entry name" value="Tetracycline Repressor, domain 2"/>
    <property type="match status" value="1"/>
</dbReference>
<dbReference type="Pfam" id="PF00440">
    <property type="entry name" value="TetR_N"/>
    <property type="match status" value="1"/>
</dbReference>
<proteinExistence type="predicted"/>
<dbReference type="SUPFAM" id="SSF46689">
    <property type="entry name" value="Homeodomain-like"/>
    <property type="match status" value="1"/>
</dbReference>
<dbReference type="InterPro" id="IPR050109">
    <property type="entry name" value="HTH-type_TetR-like_transc_reg"/>
</dbReference>
<evidence type="ECO:0000256" key="2">
    <source>
        <dbReference type="ARBA" id="ARBA00023125"/>
    </source>
</evidence>
<accession>A0ABV6W257</accession>
<keyword evidence="2 4" id="KW-0238">DNA-binding</keyword>
<sequence>MSEQQTSISPRERYREQVRSEVRERAWEQIADAGASALSLKAIAKQMGMTAPALYRYYASRDDLLTELVLAAYRDLADVVGAAAGPVADDASAAARLREIAQAVRAWALTYPHRYLLVYGTPVPGYHAPPEATDLARRIFAPILEAFAPDPAMRKPLAFWTRMHGVLSLEAAGHFTAMPFDPAVLYAEEVESLLSAPLRP</sequence>
<dbReference type="Proteomes" id="UP001592531">
    <property type="component" value="Unassembled WGS sequence"/>
</dbReference>
<organism evidence="6 7">
    <name type="scientific">Streptacidiphilus cavernicola</name>
    <dbReference type="NCBI Taxonomy" id="3342716"/>
    <lineage>
        <taxon>Bacteria</taxon>
        <taxon>Bacillati</taxon>
        <taxon>Actinomycetota</taxon>
        <taxon>Actinomycetes</taxon>
        <taxon>Kitasatosporales</taxon>
        <taxon>Streptomycetaceae</taxon>
        <taxon>Streptacidiphilus</taxon>
    </lineage>
</organism>
<keyword evidence="3" id="KW-0804">Transcription</keyword>
<dbReference type="Pfam" id="PF13305">
    <property type="entry name" value="TetR_C_33"/>
    <property type="match status" value="1"/>
</dbReference>
<evidence type="ECO:0000256" key="4">
    <source>
        <dbReference type="PROSITE-ProRule" id="PRU00335"/>
    </source>
</evidence>
<dbReference type="EMBL" id="JBHFAB010000022">
    <property type="protein sequence ID" value="MFC1419931.1"/>
    <property type="molecule type" value="Genomic_DNA"/>
</dbReference>
<feature type="domain" description="HTH tetR-type" evidence="5">
    <location>
        <begin position="16"/>
        <end position="76"/>
    </location>
</feature>
<gene>
    <name evidence="6" type="ORF">ACEZDE_25315</name>
</gene>
<dbReference type="PROSITE" id="PS50977">
    <property type="entry name" value="HTH_TETR_2"/>
    <property type="match status" value="1"/>
</dbReference>
<feature type="DNA-binding region" description="H-T-H motif" evidence="4">
    <location>
        <begin position="39"/>
        <end position="58"/>
    </location>
</feature>
<dbReference type="InterPro" id="IPR009057">
    <property type="entry name" value="Homeodomain-like_sf"/>
</dbReference>
<comment type="caution">
    <text evidence="6">The sequence shown here is derived from an EMBL/GenBank/DDBJ whole genome shotgun (WGS) entry which is preliminary data.</text>
</comment>
<dbReference type="SUPFAM" id="SSF48498">
    <property type="entry name" value="Tetracyclin repressor-like, C-terminal domain"/>
    <property type="match status" value="1"/>
</dbReference>